<dbReference type="RefSeq" id="WP_077932154.1">
    <property type="nucleotide sequence ID" value="NZ_CP014688.1"/>
</dbReference>
<evidence type="ECO:0000313" key="2">
    <source>
        <dbReference type="Proteomes" id="UP000189055"/>
    </source>
</evidence>
<organism evidence="1 2">
    <name type="scientific">Acetobacter persici</name>
    <dbReference type="NCBI Taxonomy" id="1076596"/>
    <lineage>
        <taxon>Bacteria</taxon>
        <taxon>Pseudomonadati</taxon>
        <taxon>Pseudomonadota</taxon>
        <taxon>Alphaproteobacteria</taxon>
        <taxon>Acetobacterales</taxon>
        <taxon>Acetobacteraceae</taxon>
        <taxon>Acetobacter</taxon>
    </lineage>
</organism>
<evidence type="ECO:0008006" key="3">
    <source>
        <dbReference type="Google" id="ProtNLM"/>
    </source>
</evidence>
<keyword evidence="1" id="KW-0614">Plasmid</keyword>
<dbReference type="KEGG" id="aper:A0U91_16090"/>
<dbReference type="AlphaFoldDB" id="A0A1U9LJE7"/>
<sequence>MTARELCALAINWLRGRYPDAIIVPELSVDDWGGAKLDLGAITGDRIVGVEIKGEGDSARRLPLQGAIYPRVATEMWLLPDQSLMSACLKARPPGWGVLQCDDENLILSEVEIHSGSQRILNYLCPAALCGTLWREELIQIVKAEELEVKHLRVLDMTQAILDNLPVTRIHARTIECLRGRKWRHGKTVHLPLIVGEKQHGKRL</sequence>
<protein>
    <recommendedName>
        <fullName evidence="3">Sce7726 family protein</fullName>
    </recommendedName>
</protein>
<proteinExistence type="predicted"/>
<geneLocation type="plasmid" evidence="2">
    <name>pac1084_1</name>
</geneLocation>
<gene>
    <name evidence="1" type="ORF">A0U91_16090</name>
</gene>
<name>A0A1U9LJE7_9PROT</name>
<dbReference type="EMBL" id="CP014688">
    <property type="protein sequence ID" value="AQT06527.1"/>
    <property type="molecule type" value="Genomic_DNA"/>
</dbReference>
<evidence type="ECO:0000313" key="1">
    <source>
        <dbReference type="EMBL" id="AQT06527.1"/>
    </source>
</evidence>
<accession>A0A1U9LJE7</accession>
<dbReference type="Proteomes" id="UP000189055">
    <property type="component" value="Plasmid pAC1084_1"/>
</dbReference>
<reference evidence="1 2" key="1">
    <citation type="submission" date="2016-03" db="EMBL/GenBank/DDBJ databases">
        <title>Acetic acid bacteria sequencing.</title>
        <authorList>
            <person name="Brandt J."/>
            <person name="Jakob F."/>
            <person name="Vogel R.F."/>
        </authorList>
    </citation>
    <scope>NUCLEOTIDE SEQUENCE [LARGE SCALE GENOMIC DNA]</scope>
    <source>
        <strain evidence="1 2">TMW2.1084</strain>
        <plasmid evidence="2">pac1084_1</plasmid>
    </source>
</reference>